<dbReference type="Proteomes" id="UP000237061">
    <property type="component" value="Unassembled WGS sequence"/>
</dbReference>
<dbReference type="RefSeq" id="WP_103463751.1">
    <property type="nucleotide sequence ID" value="NZ_PPXB01000001.1"/>
</dbReference>
<evidence type="ECO:0008006" key="4">
    <source>
        <dbReference type="Google" id="ProtNLM"/>
    </source>
</evidence>
<evidence type="ECO:0000256" key="1">
    <source>
        <dbReference type="SAM" id="Phobius"/>
    </source>
</evidence>
<dbReference type="InterPro" id="IPR025329">
    <property type="entry name" value="DUF4235"/>
</dbReference>
<dbReference type="OrthoDB" id="3268522at2"/>
<reference evidence="2 3" key="1">
    <citation type="submission" date="2018-01" db="EMBL/GenBank/DDBJ databases">
        <title>Arthrobacter sp. nov., from glaciers in China.</title>
        <authorList>
            <person name="Liu Q."/>
            <person name="Xin Y.-H."/>
        </authorList>
    </citation>
    <scope>NUCLEOTIDE SEQUENCE [LARGE SCALE GENOMIC DNA]</scope>
    <source>
        <strain evidence="2 3">HLT2-12-2</strain>
    </source>
</reference>
<sequence>MNIVYKLLGPAVTLGAGLVASKLVDTVWEKSTGNKPPHDGTDLKNSLRSALTFALVSSAVAAIIQVLAGRTTQKAIARFGQHHEDV</sequence>
<feature type="transmembrane region" description="Helical" evidence="1">
    <location>
        <begin position="50"/>
        <end position="68"/>
    </location>
</feature>
<protein>
    <recommendedName>
        <fullName evidence="4">DUF4235 domain-containing protein</fullName>
    </recommendedName>
</protein>
<dbReference type="EMBL" id="PPXC01000001">
    <property type="protein sequence ID" value="POH75090.1"/>
    <property type="molecule type" value="Genomic_DNA"/>
</dbReference>
<organism evidence="2 3">
    <name type="scientific">Arthrobacter glacialis</name>
    <dbReference type="NCBI Taxonomy" id="1664"/>
    <lineage>
        <taxon>Bacteria</taxon>
        <taxon>Bacillati</taxon>
        <taxon>Actinomycetota</taxon>
        <taxon>Actinomycetes</taxon>
        <taxon>Micrococcales</taxon>
        <taxon>Micrococcaceae</taxon>
        <taxon>Arthrobacter</taxon>
    </lineage>
</organism>
<name>A0A2S4A0S3_ARTGL</name>
<evidence type="ECO:0000313" key="3">
    <source>
        <dbReference type="Proteomes" id="UP000237061"/>
    </source>
</evidence>
<dbReference type="AlphaFoldDB" id="A0A2S4A0S3"/>
<dbReference type="Pfam" id="PF14019">
    <property type="entry name" value="DUF4235"/>
    <property type="match status" value="1"/>
</dbReference>
<keyword evidence="3" id="KW-1185">Reference proteome</keyword>
<gene>
    <name evidence="2" type="ORF">CVS27_00295</name>
</gene>
<proteinExistence type="predicted"/>
<keyword evidence="1" id="KW-0472">Membrane</keyword>
<comment type="caution">
    <text evidence="2">The sequence shown here is derived from an EMBL/GenBank/DDBJ whole genome shotgun (WGS) entry which is preliminary data.</text>
</comment>
<accession>A0A2S4A0S3</accession>
<evidence type="ECO:0000313" key="2">
    <source>
        <dbReference type="EMBL" id="POH75090.1"/>
    </source>
</evidence>
<keyword evidence="1" id="KW-1133">Transmembrane helix</keyword>
<keyword evidence="1" id="KW-0812">Transmembrane</keyword>